<protein>
    <submittedName>
        <fullName evidence="1">Uncharacterized protein</fullName>
    </submittedName>
</protein>
<organism evidence="1">
    <name type="scientific">viral metagenome</name>
    <dbReference type="NCBI Taxonomy" id="1070528"/>
    <lineage>
        <taxon>unclassified sequences</taxon>
        <taxon>metagenomes</taxon>
        <taxon>organismal metagenomes</taxon>
    </lineage>
</organism>
<dbReference type="AlphaFoldDB" id="A0A6C0DXV4"/>
<sequence length="155" mass="16875">MPGNKILGGGFNGISPKQSIGNYKSGEQVISRKIVVKAWNKAYANGTVNGKERVTTPFRAINNSGDFLGRVHYSCGGPNPTNADYPGWKSRIRSMFNNCDGSGIPASSTNVKYVADSSDYSKFKKYSAINRIYNDNSFGGDQSNASYVATMQIHR</sequence>
<accession>A0A6C0DXV4</accession>
<reference evidence="1" key="1">
    <citation type="journal article" date="2020" name="Nature">
        <title>Giant virus diversity and host interactions through global metagenomics.</title>
        <authorList>
            <person name="Schulz F."/>
            <person name="Roux S."/>
            <person name="Paez-Espino D."/>
            <person name="Jungbluth S."/>
            <person name="Walsh D.A."/>
            <person name="Denef V.J."/>
            <person name="McMahon K.D."/>
            <person name="Konstantinidis K.T."/>
            <person name="Eloe-Fadrosh E.A."/>
            <person name="Kyrpides N.C."/>
            <person name="Woyke T."/>
        </authorList>
    </citation>
    <scope>NUCLEOTIDE SEQUENCE</scope>
    <source>
        <strain evidence="1">GVMAG-M-3300023174-92</strain>
    </source>
</reference>
<dbReference type="EMBL" id="MN739689">
    <property type="protein sequence ID" value="QHT21292.1"/>
    <property type="molecule type" value="Genomic_DNA"/>
</dbReference>
<proteinExistence type="predicted"/>
<name>A0A6C0DXV4_9ZZZZ</name>
<evidence type="ECO:0000313" key="1">
    <source>
        <dbReference type="EMBL" id="QHT21292.1"/>
    </source>
</evidence>